<reference evidence="1 2" key="1">
    <citation type="submission" date="2019-07" db="EMBL/GenBank/DDBJ databases">
        <title>Complete genome sequence of bacteriophages infecting Erwinia pyrifoliae.</title>
        <authorList>
            <person name="Kim S.G."/>
            <person name="Park S.C."/>
        </authorList>
    </citation>
    <scope>NUCLEOTIDE SEQUENCE [LARGE SCALE GENOMIC DNA]</scope>
</reference>
<name>A0A5J6DAS2_9CAUD</name>
<sequence>MIHTYPKDDFKREANILRSFFNDDIYDLLQRLDAMVAGGTLTSLFSNREVNDLDIYFRTWDDMEIFITYLHDNDLRSGDHDLSVHTNGWNKYKRTYRRFKEMDGVELADHPVKISLSTTLERQGFEPVGGKLTVEKLQELSQDPVFMGELRTRLASMKTLQPYNEDEEMESSYVKVLGMTDKSVMYSNRSGPVMQLIGFDVFPEPVDIFKKFDFTINMGAFCFQTEDWHFDVNFMKHIAQKVLVVNPDTDYPIISLLRASKYQARGYTISRRETMKLGLSTSKLSIESWDDAKKHLSGMYGTNVETLFNEQRPFSFDLLFDKLDSAGDAIISHVATDREKGDRSKINSISLVPKGHFTVLNNLRYHTGRPHYSKMWGVCKSKSFYLLEPEKREQKVHVGMTDVNEHFHQNVELYFEEKDAKAAYDHLESKGGAVLLQVDILEVKNLHQHTHDRGSVNMDVNNKHVKRTTPSAVIKKYISSNGDFT</sequence>
<keyword evidence="2" id="KW-1185">Reference proteome</keyword>
<protein>
    <submittedName>
        <fullName evidence="1">Uncharacterized protein</fullName>
    </submittedName>
</protein>
<dbReference type="Proteomes" id="UP000326545">
    <property type="component" value="Segment"/>
</dbReference>
<organism evidence="1 2">
    <name type="scientific">Erwinia phage pEp_SNUABM_01</name>
    <dbReference type="NCBI Taxonomy" id="2601643"/>
    <lineage>
        <taxon>Viruses</taxon>
        <taxon>Duplodnaviria</taxon>
        <taxon>Heunggongvirae</taxon>
        <taxon>Uroviricota</taxon>
        <taxon>Caudoviricetes</taxon>
        <taxon>Vequintavirinae</taxon>
        <taxon>Henunavirus</taxon>
        <taxon>Henunavirus SNUABM01</taxon>
    </lineage>
</organism>
<dbReference type="EMBL" id="MN184887">
    <property type="protein sequence ID" value="QEQ94928.1"/>
    <property type="molecule type" value="Genomic_DNA"/>
</dbReference>
<accession>A0A5J6DAS2</accession>
<evidence type="ECO:0000313" key="2">
    <source>
        <dbReference type="Proteomes" id="UP000326545"/>
    </source>
</evidence>
<proteinExistence type="predicted"/>
<dbReference type="Pfam" id="PF26128">
    <property type="entry name" value="Gad2"/>
    <property type="match status" value="1"/>
</dbReference>
<gene>
    <name evidence="1" type="ORF">pEpSNUABM01_102</name>
</gene>
<evidence type="ECO:0000313" key="1">
    <source>
        <dbReference type="EMBL" id="QEQ94928.1"/>
    </source>
</evidence>